<dbReference type="EC" id="2.1.1.199" evidence="6"/>
<evidence type="ECO:0000256" key="6">
    <source>
        <dbReference type="HAMAP-Rule" id="MF_01007"/>
    </source>
</evidence>
<name>A0ABT1G708_9GAMM</name>
<keyword evidence="6" id="KW-0963">Cytoplasm</keyword>
<dbReference type="SUPFAM" id="SSF53335">
    <property type="entry name" value="S-adenosyl-L-methionine-dependent methyltransferases"/>
    <property type="match status" value="1"/>
</dbReference>
<comment type="similarity">
    <text evidence="1 6">Belongs to the methyltransferase superfamily. RsmH family.</text>
</comment>
<dbReference type="SUPFAM" id="SSF81799">
    <property type="entry name" value="Putative methyltransferase TM0872, insert domain"/>
    <property type="match status" value="1"/>
</dbReference>
<evidence type="ECO:0000256" key="5">
    <source>
        <dbReference type="ARBA" id="ARBA00022691"/>
    </source>
</evidence>
<dbReference type="InterPro" id="IPR002903">
    <property type="entry name" value="RsmH"/>
</dbReference>
<dbReference type="EMBL" id="JALJYF010000001">
    <property type="protein sequence ID" value="MCP1726098.1"/>
    <property type="molecule type" value="Genomic_DNA"/>
</dbReference>
<evidence type="ECO:0000256" key="3">
    <source>
        <dbReference type="ARBA" id="ARBA00022603"/>
    </source>
</evidence>
<evidence type="ECO:0000313" key="8">
    <source>
        <dbReference type="Proteomes" id="UP001523550"/>
    </source>
</evidence>
<comment type="function">
    <text evidence="6">Specifically methylates the N4 position of cytidine in position 1402 (C1402) of 16S rRNA.</text>
</comment>
<dbReference type="RefSeq" id="WP_253443833.1">
    <property type="nucleotide sequence ID" value="NZ_JALJYF010000001.1"/>
</dbReference>
<dbReference type="Gene3D" id="3.40.50.150">
    <property type="entry name" value="Vaccinia Virus protein VP39"/>
    <property type="match status" value="1"/>
</dbReference>
<keyword evidence="5 6" id="KW-0949">S-adenosyl-L-methionine</keyword>
<evidence type="ECO:0000256" key="4">
    <source>
        <dbReference type="ARBA" id="ARBA00022679"/>
    </source>
</evidence>
<sequence length="314" mass="33639">MAPTEQSQHNHLPVLAEAAVAGLAPKPDGIYLDGTYGRGGHAALLLSHLGDAGRLILIDQDPEAIAHAELRFAGDPRVQIFHRSFSALAEIATEAGVVGQVDGILLDLGVSSPQLGDPGRGFSFSAGGPLDMRMNPQAGESAAQWLVRADEKEIAWVLKTYGEERFARRIARRIVQTRTEETIEDTARLAELIRQAVPSSPPGRHPATRSFQAIRIHVNGELTALEAALDALVSVLAPGGRAALISFHSLEDRRVKQFIRGNQDQPKVVAGVPLPEATPPPLRAVGKAIRASEAELAANPRARSAVLRIAERRV</sequence>
<dbReference type="PIRSF" id="PIRSF004486">
    <property type="entry name" value="MraW"/>
    <property type="match status" value="1"/>
</dbReference>
<keyword evidence="3 6" id="KW-0489">Methyltransferase</keyword>
<dbReference type="GO" id="GO:0032259">
    <property type="term" value="P:methylation"/>
    <property type="evidence" value="ECO:0007669"/>
    <property type="project" value="UniProtKB-KW"/>
</dbReference>
<comment type="caution">
    <text evidence="7">The sequence shown here is derived from an EMBL/GenBank/DDBJ whole genome shotgun (WGS) entry which is preliminary data.</text>
</comment>
<keyword evidence="8" id="KW-1185">Reference proteome</keyword>
<dbReference type="HAMAP" id="MF_01007">
    <property type="entry name" value="16SrRNA_methyltr_H"/>
    <property type="match status" value="1"/>
</dbReference>
<feature type="binding site" evidence="6">
    <location>
        <position position="114"/>
    </location>
    <ligand>
        <name>S-adenosyl-L-methionine</name>
        <dbReference type="ChEBI" id="CHEBI:59789"/>
    </ligand>
</feature>
<feature type="binding site" evidence="6">
    <location>
        <position position="59"/>
    </location>
    <ligand>
        <name>S-adenosyl-L-methionine</name>
        <dbReference type="ChEBI" id="CHEBI:59789"/>
    </ligand>
</feature>
<dbReference type="NCBIfam" id="TIGR00006">
    <property type="entry name" value="16S rRNA (cytosine(1402)-N(4))-methyltransferase RsmH"/>
    <property type="match status" value="1"/>
</dbReference>
<proteinExistence type="inferred from homology"/>
<evidence type="ECO:0000256" key="1">
    <source>
        <dbReference type="ARBA" id="ARBA00010396"/>
    </source>
</evidence>
<dbReference type="PANTHER" id="PTHR11265">
    <property type="entry name" value="S-ADENOSYL-METHYLTRANSFERASE MRAW"/>
    <property type="match status" value="1"/>
</dbReference>
<dbReference type="GO" id="GO:0008168">
    <property type="term" value="F:methyltransferase activity"/>
    <property type="evidence" value="ECO:0007669"/>
    <property type="project" value="UniProtKB-KW"/>
</dbReference>
<accession>A0ABT1G708</accession>
<keyword evidence="4 6" id="KW-0808">Transferase</keyword>
<feature type="binding site" evidence="6">
    <location>
        <position position="107"/>
    </location>
    <ligand>
        <name>S-adenosyl-L-methionine</name>
        <dbReference type="ChEBI" id="CHEBI:59789"/>
    </ligand>
</feature>
<dbReference type="InterPro" id="IPR023397">
    <property type="entry name" value="SAM-dep_MeTrfase_MraW_recog"/>
</dbReference>
<dbReference type="InterPro" id="IPR029063">
    <property type="entry name" value="SAM-dependent_MTases_sf"/>
</dbReference>
<comment type="subcellular location">
    <subcellularLocation>
        <location evidence="6">Cytoplasm</location>
    </subcellularLocation>
</comment>
<dbReference type="Proteomes" id="UP001523550">
    <property type="component" value="Unassembled WGS sequence"/>
</dbReference>
<gene>
    <name evidence="6" type="primary">rsmH</name>
    <name evidence="7" type="ORF">J2T60_000063</name>
</gene>
<protein>
    <recommendedName>
        <fullName evidence="6">Ribosomal RNA small subunit methyltransferase H</fullName>
        <ecNumber evidence="6">2.1.1.199</ecNumber>
    </recommendedName>
    <alternativeName>
        <fullName evidence="6">16S rRNA m(4)C1402 methyltransferase</fullName>
    </alternativeName>
    <alternativeName>
        <fullName evidence="6">rRNA (cytosine-N(4)-)-methyltransferase RsmH</fullName>
    </alternativeName>
</protein>
<dbReference type="Gene3D" id="1.10.150.170">
    <property type="entry name" value="Putative methyltransferase TM0872, insert domain"/>
    <property type="match status" value="1"/>
</dbReference>
<evidence type="ECO:0000313" key="7">
    <source>
        <dbReference type="EMBL" id="MCP1726098.1"/>
    </source>
</evidence>
<evidence type="ECO:0000256" key="2">
    <source>
        <dbReference type="ARBA" id="ARBA00022552"/>
    </source>
</evidence>
<feature type="binding site" evidence="6">
    <location>
        <position position="85"/>
    </location>
    <ligand>
        <name>S-adenosyl-L-methionine</name>
        <dbReference type="ChEBI" id="CHEBI:59789"/>
    </ligand>
</feature>
<comment type="catalytic activity">
    <reaction evidence="6">
        <text>cytidine(1402) in 16S rRNA + S-adenosyl-L-methionine = N(4)-methylcytidine(1402) in 16S rRNA + S-adenosyl-L-homocysteine + H(+)</text>
        <dbReference type="Rhea" id="RHEA:42928"/>
        <dbReference type="Rhea" id="RHEA-COMP:10286"/>
        <dbReference type="Rhea" id="RHEA-COMP:10287"/>
        <dbReference type="ChEBI" id="CHEBI:15378"/>
        <dbReference type="ChEBI" id="CHEBI:57856"/>
        <dbReference type="ChEBI" id="CHEBI:59789"/>
        <dbReference type="ChEBI" id="CHEBI:74506"/>
        <dbReference type="ChEBI" id="CHEBI:82748"/>
        <dbReference type="EC" id="2.1.1.199"/>
    </reaction>
</comment>
<dbReference type="Pfam" id="PF01795">
    <property type="entry name" value="Methyltransf_5"/>
    <property type="match status" value="1"/>
</dbReference>
<keyword evidence="2 6" id="KW-0698">rRNA processing</keyword>
<dbReference type="PANTHER" id="PTHR11265:SF0">
    <property type="entry name" value="12S RRNA N4-METHYLCYTIDINE METHYLTRANSFERASE"/>
    <property type="match status" value="1"/>
</dbReference>
<feature type="binding site" evidence="6">
    <location>
        <begin position="39"/>
        <end position="41"/>
    </location>
    <ligand>
        <name>S-adenosyl-L-methionine</name>
        <dbReference type="ChEBI" id="CHEBI:59789"/>
    </ligand>
</feature>
<reference evidence="7 8" key="1">
    <citation type="submission" date="2022-03" db="EMBL/GenBank/DDBJ databases">
        <title>Genomic Encyclopedia of Type Strains, Phase III (KMG-III): the genomes of soil and plant-associated and newly described type strains.</title>
        <authorList>
            <person name="Whitman W."/>
        </authorList>
    </citation>
    <scope>NUCLEOTIDE SEQUENCE [LARGE SCALE GENOMIC DNA]</scope>
    <source>
        <strain evidence="7 8">BSker1</strain>
    </source>
</reference>
<organism evidence="7 8">
    <name type="scientific">Natronospira proteinivora</name>
    <dbReference type="NCBI Taxonomy" id="1807133"/>
    <lineage>
        <taxon>Bacteria</taxon>
        <taxon>Pseudomonadati</taxon>
        <taxon>Pseudomonadota</taxon>
        <taxon>Gammaproteobacteria</taxon>
        <taxon>Natronospirales</taxon>
        <taxon>Natronospiraceae</taxon>
        <taxon>Natronospira</taxon>
    </lineage>
</organism>